<dbReference type="InterPro" id="IPR022764">
    <property type="entry name" value="Peptidase_S54_rhomboid_dom"/>
</dbReference>
<evidence type="ECO:0000313" key="10">
    <source>
        <dbReference type="EMBL" id="RNI34010.1"/>
    </source>
</evidence>
<dbReference type="GO" id="GO:0004252">
    <property type="term" value="F:serine-type endopeptidase activity"/>
    <property type="evidence" value="ECO:0007669"/>
    <property type="project" value="InterPro"/>
</dbReference>
<dbReference type="PANTHER" id="PTHR43731">
    <property type="entry name" value="RHOMBOID PROTEASE"/>
    <property type="match status" value="1"/>
</dbReference>
<feature type="domain" description="Peptidase S54 rhomboid" evidence="9">
    <location>
        <begin position="264"/>
        <end position="400"/>
    </location>
</feature>
<feature type="transmembrane region" description="Helical" evidence="8">
    <location>
        <begin position="33"/>
        <end position="51"/>
    </location>
</feature>
<keyword evidence="10" id="KW-0645">Protease</keyword>
<evidence type="ECO:0000256" key="7">
    <source>
        <dbReference type="SAM" id="MobiDB-lite"/>
    </source>
</evidence>
<dbReference type="GO" id="GO:0006508">
    <property type="term" value="P:proteolysis"/>
    <property type="evidence" value="ECO:0007669"/>
    <property type="project" value="UniProtKB-KW"/>
</dbReference>
<keyword evidence="3 8" id="KW-0812">Transmembrane</keyword>
<feature type="transmembrane region" description="Helical" evidence="8">
    <location>
        <begin position="218"/>
        <end position="236"/>
    </location>
</feature>
<feature type="transmembrane region" description="Helical" evidence="8">
    <location>
        <begin position="362"/>
        <end position="381"/>
    </location>
</feature>
<dbReference type="PANTHER" id="PTHR43731:SF14">
    <property type="entry name" value="PRESENILIN-ASSOCIATED RHOMBOID-LIKE PROTEIN, MITOCHONDRIAL"/>
    <property type="match status" value="1"/>
</dbReference>
<evidence type="ECO:0000256" key="4">
    <source>
        <dbReference type="ARBA" id="ARBA00022801"/>
    </source>
</evidence>
<feature type="transmembrane region" description="Helical" evidence="8">
    <location>
        <begin position="387"/>
        <end position="406"/>
    </location>
</feature>
<dbReference type="Pfam" id="PF01694">
    <property type="entry name" value="Rhomboid"/>
    <property type="match status" value="1"/>
</dbReference>
<feature type="region of interest" description="Disordered" evidence="7">
    <location>
        <begin position="409"/>
        <end position="430"/>
    </location>
</feature>
<evidence type="ECO:0000256" key="5">
    <source>
        <dbReference type="ARBA" id="ARBA00022989"/>
    </source>
</evidence>
<keyword evidence="6 8" id="KW-0472">Membrane</keyword>
<feature type="transmembrane region" description="Helical" evidence="8">
    <location>
        <begin position="304"/>
        <end position="324"/>
    </location>
</feature>
<feature type="transmembrane region" description="Helical" evidence="8">
    <location>
        <begin position="273"/>
        <end position="292"/>
    </location>
</feature>
<protein>
    <submittedName>
        <fullName evidence="10">Rhomboid family intramembrane serine protease</fullName>
    </submittedName>
</protein>
<evidence type="ECO:0000256" key="1">
    <source>
        <dbReference type="ARBA" id="ARBA00004141"/>
    </source>
</evidence>
<dbReference type="Proteomes" id="UP000267223">
    <property type="component" value="Unassembled WGS sequence"/>
</dbReference>
<dbReference type="InterPro" id="IPR050925">
    <property type="entry name" value="Rhomboid_protease_S54"/>
</dbReference>
<comment type="similarity">
    <text evidence="2">Belongs to the peptidase S54 family.</text>
</comment>
<dbReference type="Gene3D" id="1.20.1540.10">
    <property type="entry name" value="Rhomboid-like"/>
    <property type="match status" value="1"/>
</dbReference>
<evidence type="ECO:0000313" key="11">
    <source>
        <dbReference type="Proteomes" id="UP000267223"/>
    </source>
</evidence>
<comment type="caution">
    <text evidence="10">The sequence shown here is derived from an EMBL/GenBank/DDBJ whole genome shotgun (WGS) entry which is preliminary data.</text>
</comment>
<evidence type="ECO:0000256" key="2">
    <source>
        <dbReference type="ARBA" id="ARBA00009045"/>
    </source>
</evidence>
<sequence>MRFSMTYIHLLSAQTESDRKRLLQNLKNRKKDFRLELIIFGAFWLVAPFLTNRPNQKPLIESMSYRMALLFFGLIFLIPLSINYFKKVHRAVLGLQTGLKRIIVTQVTDKINSPLFRKDEYCLKLADDYLRKLYFSNETFDQFEVGENLRIEVSENGKQVIKITKATEKIIERLVKKTSGYSFSQKQPYKSVLFGKETEEKTSFFSFFSFLIPAKDNFISALILDINILVFVLMLLDGVSIYEPLVTDIVNWGGNVRALTIYQGEYWRLLTNIFVHIGIVHLLMNAIGFIFVSVFVEQVLGKKWFLFLYLLTGLCASLTSVWWHDNVVSAGASGAIFGLYGFFLALLVLVNKKDREVNSGMITTVLIFVGYNLIMGLAGNIDNAAHIGGLISGFAAGAILTLSGTVSNKRKKNNNKVSPKMQSEYPIDSE</sequence>
<dbReference type="AlphaFoldDB" id="A0A3M9N879"/>
<dbReference type="SUPFAM" id="SSF144091">
    <property type="entry name" value="Rhomboid-like"/>
    <property type="match status" value="1"/>
</dbReference>
<keyword evidence="11" id="KW-1185">Reference proteome</keyword>
<keyword evidence="5 8" id="KW-1133">Transmembrane helix</keyword>
<keyword evidence="4" id="KW-0378">Hydrolase</keyword>
<name>A0A3M9N879_9BACT</name>
<organism evidence="10 11">
    <name type="scientific">Hanamia caeni</name>
    <dbReference type="NCBI Taxonomy" id="2294116"/>
    <lineage>
        <taxon>Bacteria</taxon>
        <taxon>Pseudomonadati</taxon>
        <taxon>Bacteroidota</taxon>
        <taxon>Chitinophagia</taxon>
        <taxon>Chitinophagales</taxon>
        <taxon>Chitinophagaceae</taxon>
        <taxon>Hanamia</taxon>
    </lineage>
</organism>
<dbReference type="GO" id="GO:0016020">
    <property type="term" value="C:membrane"/>
    <property type="evidence" value="ECO:0007669"/>
    <property type="project" value="UniProtKB-SubCell"/>
</dbReference>
<dbReference type="InterPro" id="IPR035952">
    <property type="entry name" value="Rhomboid-like_sf"/>
</dbReference>
<evidence type="ECO:0000259" key="9">
    <source>
        <dbReference type="Pfam" id="PF01694"/>
    </source>
</evidence>
<evidence type="ECO:0000256" key="8">
    <source>
        <dbReference type="SAM" id="Phobius"/>
    </source>
</evidence>
<evidence type="ECO:0000256" key="6">
    <source>
        <dbReference type="ARBA" id="ARBA00023136"/>
    </source>
</evidence>
<evidence type="ECO:0000256" key="3">
    <source>
        <dbReference type="ARBA" id="ARBA00022692"/>
    </source>
</evidence>
<feature type="transmembrane region" description="Helical" evidence="8">
    <location>
        <begin position="330"/>
        <end position="350"/>
    </location>
</feature>
<comment type="subcellular location">
    <subcellularLocation>
        <location evidence="1">Membrane</location>
        <topology evidence="1">Multi-pass membrane protein</topology>
    </subcellularLocation>
</comment>
<dbReference type="EMBL" id="RJJR01000015">
    <property type="protein sequence ID" value="RNI34010.1"/>
    <property type="molecule type" value="Genomic_DNA"/>
</dbReference>
<gene>
    <name evidence="10" type="ORF">EFY79_17010</name>
</gene>
<reference evidence="10 11" key="1">
    <citation type="submission" date="2018-11" db="EMBL/GenBank/DDBJ databases">
        <title>Draft genome sequence of Ferruginibacter sp. BO-59.</title>
        <authorList>
            <person name="Im W.T."/>
        </authorList>
    </citation>
    <scope>NUCLEOTIDE SEQUENCE [LARGE SCALE GENOMIC DNA]</scope>
    <source>
        <strain evidence="10 11">BO-59</strain>
    </source>
</reference>
<feature type="transmembrane region" description="Helical" evidence="8">
    <location>
        <begin position="63"/>
        <end position="85"/>
    </location>
</feature>
<proteinExistence type="inferred from homology"/>
<accession>A0A3M9N879</accession>